<dbReference type="InterPro" id="IPR052234">
    <property type="entry name" value="U5_snRNP_Component"/>
</dbReference>
<dbReference type="InterPro" id="IPR036322">
    <property type="entry name" value="WD40_repeat_dom_sf"/>
</dbReference>
<evidence type="ECO:0000313" key="4">
    <source>
        <dbReference type="Proteomes" id="UP000308901"/>
    </source>
</evidence>
<keyword evidence="2" id="KW-0677">Repeat</keyword>
<evidence type="ECO:0000313" key="3">
    <source>
        <dbReference type="EMBL" id="TLP37064.1"/>
    </source>
</evidence>
<sequence>MHKIFIVIGALFINLFAMEDLEPSKIFKASGTVQSIVYKNNNLYAGTSEGKVEVFDTFTAEKIKEINIPEIKDFMGDIIPAKIYSIDLIDNKLLIVSQGMKGYRNIFIYENENLKKVIDIDKKYFIQKANFISKDKIVFALLSNQIGIYDLKKEKLDYLIQVSASSFSDFSLSEDKKVLVTTDESGIVRKIKVENAQIFGENKNKNLDKVYQIDYKNGVILTAGQDRQAVVYKDFTDYSMRFDFLLYSCGLSPKAKLGGIAYNEKNEVLIFDVNTKEKLYNLKGQKATLTQILFKNKDEVFVSSDDSSINYFKLK</sequence>
<dbReference type="AlphaFoldDB" id="A0A5R8XYU8"/>
<dbReference type="Proteomes" id="UP000308901">
    <property type="component" value="Unassembled WGS sequence"/>
</dbReference>
<comment type="caution">
    <text evidence="3">The sequence shown here is derived from an EMBL/GenBank/DDBJ whole genome shotgun (WGS) entry which is preliminary data.</text>
</comment>
<dbReference type="EMBL" id="VANU01000005">
    <property type="protein sequence ID" value="TLP37064.1"/>
    <property type="molecule type" value="Genomic_DNA"/>
</dbReference>
<reference evidence="3 4" key="1">
    <citation type="submission" date="2019-05" db="EMBL/GenBank/DDBJ databases">
        <title>Arcobacter sp. nov., isolated from sea sediment.</title>
        <authorList>
            <person name="Kim W."/>
        </authorList>
    </citation>
    <scope>NUCLEOTIDE SEQUENCE [LARGE SCALE GENOMIC DNA]</scope>
    <source>
        <strain evidence="3 4">CAU 1517</strain>
    </source>
</reference>
<dbReference type="PANTHER" id="PTHR44006:SF1">
    <property type="entry name" value="U5 SMALL NUCLEAR RIBONUCLEOPROTEIN 40 KDA PROTEIN"/>
    <property type="match status" value="1"/>
</dbReference>
<dbReference type="OrthoDB" id="11703at2"/>
<accession>A0A5R8XYU8</accession>
<dbReference type="InterPro" id="IPR015943">
    <property type="entry name" value="WD40/YVTN_repeat-like_dom_sf"/>
</dbReference>
<dbReference type="Gene3D" id="2.130.10.10">
    <property type="entry name" value="YVTN repeat-like/Quinoprotein amine dehydrogenase"/>
    <property type="match status" value="2"/>
</dbReference>
<name>A0A5R8XYU8_9BACT</name>
<gene>
    <name evidence="3" type="ORF">FDK22_12535</name>
</gene>
<keyword evidence="1" id="KW-0853">WD repeat</keyword>
<proteinExistence type="predicted"/>
<dbReference type="SUPFAM" id="SSF50978">
    <property type="entry name" value="WD40 repeat-like"/>
    <property type="match status" value="1"/>
</dbReference>
<evidence type="ECO:0000256" key="2">
    <source>
        <dbReference type="ARBA" id="ARBA00022737"/>
    </source>
</evidence>
<dbReference type="RefSeq" id="WP_138153318.1">
    <property type="nucleotide sequence ID" value="NZ_VANU01000005.1"/>
</dbReference>
<dbReference type="PANTHER" id="PTHR44006">
    <property type="entry name" value="U5 SMALL NUCLEAR RIBONUCLEOPROTEIN 40 KDA PROTEIN"/>
    <property type="match status" value="1"/>
</dbReference>
<protein>
    <submittedName>
        <fullName evidence="3">WD40 repeat domain-containing protein</fullName>
    </submittedName>
</protein>
<organism evidence="3 4">
    <name type="scientific">Arcobacter arenosus</name>
    <dbReference type="NCBI Taxonomy" id="2576037"/>
    <lineage>
        <taxon>Bacteria</taxon>
        <taxon>Pseudomonadati</taxon>
        <taxon>Campylobacterota</taxon>
        <taxon>Epsilonproteobacteria</taxon>
        <taxon>Campylobacterales</taxon>
        <taxon>Arcobacteraceae</taxon>
        <taxon>Arcobacter</taxon>
    </lineage>
</organism>
<dbReference type="GO" id="GO:0003723">
    <property type="term" value="F:RNA binding"/>
    <property type="evidence" value="ECO:0007669"/>
    <property type="project" value="TreeGrafter"/>
</dbReference>
<evidence type="ECO:0000256" key="1">
    <source>
        <dbReference type="ARBA" id="ARBA00022574"/>
    </source>
</evidence>
<keyword evidence="4" id="KW-1185">Reference proteome</keyword>